<protein>
    <submittedName>
        <fullName evidence="4">Helix-turn-helix domain-containing protein</fullName>
    </submittedName>
</protein>
<dbReference type="InterPro" id="IPR042070">
    <property type="entry name" value="PucR_C-HTH_sf"/>
</dbReference>
<comment type="caution">
    <text evidence="4">The sequence shown here is derived from an EMBL/GenBank/DDBJ whole genome shotgun (WGS) entry which is preliminary data.</text>
</comment>
<dbReference type="PANTHER" id="PTHR33744:SF1">
    <property type="entry name" value="DNA-BINDING TRANSCRIPTIONAL ACTIVATOR ADER"/>
    <property type="match status" value="1"/>
</dbReference>
<accession>A0ABU2NQ38</accession>
<feature type="domain" description="RsbT co-antagonist protein RsbRD N-terminal" evidence="3">
    <location>
        <begin position="35"/>
        <end position="169"/>
    </location>
</feature>
<sequence>MHNTPPPRGGAGDTAAPGPPSAGLRALVRDCLDDVDALVDRYTAEVSAFDDYRATVSAQDLRDTARACFEMLLRMIGGLPVTRELRETPQRLGHRRARQGVPLERMLQAVRMDFRILWEAFTERTPPEGLPQLTLSAVRVWEAVEFHTVEAHAAYLDEVAVQARERERAKAALLGRLLSSDGRDQQLVSQAATLLQADVQDAFGVAAALPESPQELRRAAARLGPDIAHLHQHHGTLLLLARLPAGAGGLPPGWPADVPCAVAPVAHGLARVPAMVRVASAVAAALDDEAAGPVPLSDAWMPLAAARLGETGALLAESVLAGLEPLSAHERERLLETVTAYCDSGSVAETTRRLYCHRNTVLNRLGRFTELTGLRVTRPVEAATVLFALRCARLHAGWAAAQDGPAPPAAG</sequence>
<keyword evidence="5" id="KW-1185">Reference proteome</keyword>
<dbReference type="RefSeq" id="WP_311672906.1">
    <property type="nucleotide sequence ID" value="NZ_JAVREQ010000007.1"/>
</dbReference>
<dbReference type="InterPro" id="IPR025736">
    <property type="entry name" value="PucR_C-HTH_dom"/>
</dbReference>
<proteinExistence type="predicted"/>
<evidence type="ECO:0000259" key="3">
    <source>
        <dbReference type="Pfam" id="PF14361"/>
    </source>
</evidence>
<organism evidence="4 5">
    <name type="scientific">Streptomyces hazeniae</name>
    <dbReference type="NCBI Taxonomy" id="3075538"/>
    <lineage>
        <taxon>Bacteria</taxon>
        <taxon>Bacillati</taxon>
        <taxon>Actinomycetota</taxon>
        <taxon>Actinomycetes</taxon>
        <taxon>Kitasatosporales</taxon>
        <taxon>Streptomycetaceae</taxon>
        <taxon>Streptomyces</taxon>
    </lineage>
</organism>
<dbReference type="Proteomes" id="UP001183414">
    <property type="component" value="Unassembled WGS sequence"/>
</dbReference>
<evidence type="ECO:0000259" key="2">
    <source>
        <dbReference type="Pfam" id="PF13556"/>
    </source>
</evidence>
<evidence type="ECO:0000313" key="5">
    <source>
        <dbReference type="Proteomes" id="UP001183414"/>
    </source>
</evidence>
<dbReference type="InterPro" id="IPR051448">
    <property type="entry name" value="CdaR-like_regulators"/>
</dbReference>
<reference evidence="5" key="1">
    <citation type="submission" date="2023-07" db="EMBL/GenBank/DDBJ databases">
        <title>30 novel species of actinomycetes from the DSMZ collection.</title>
        <authorList>
            <person name="Nouioui I."/>
        </authorList>
    </citation>
    <scope>NUCLEOTIDE SEQUENCE [LARGE SCALE GENOMIC DNA]</scope>
    <source>
        <strain evidence="5">DSM 42041</strain>
    </source>
</reference>
<feature type="domain" description="PucR C-terminal helix-turn-helix" evidence="2">
    <location>
        <begin position="334"/>
        <end position="390"/>
    </location>
</feature>
<dbReference type="Gene3D" id="1.10.10.2840">
    <property type="entry name" value="PucR C-terminal helix-turn-helix domain"/>
    <property type="match status" value="1"/>
</dbReference>
<dbReference type="EMBL" id="JAVREQ010000007">
    <property type="protein sequence ID" value="MDT0379093.1"/>
    <property type="molecule type" value="Genomic_DNA"/>
</dbReference>
<dbReference type="Pfam" id="PF13556">
    <property type="entry name" value="HTH_30"/>
    <property type="match status" value="1"/>
</dbReference>
<evidence type="ECO:0000313" key="4">
    <source>
        <dbReference type="EMBL" id="MDT0379093.1"/>
    </source>
</evidence>
<feature type="region of interest" description="Disordered" evidence="1">
    <location>
        <begin position="1"/>
        <end position="22"/>
    </location>
</feature>
<dbReference type="InterPro" id="IPR025751">
    <property type="entry name" value="RsbRD_N_dom"/>
</dbReference>
<name>A0ABU2NQ38_9ACTN</name>
<dbReference type="Pfam" id="PF14361">
    <property type="entry name" value="RsbRD_N"/>
    <property type="match status" value="1"/>
</dbReference>
<evidence type="ECO:0000256" key="1">
    <source>
        <dbReference type="SAM" id="MobiDB-lite"/>
    </source>
</evidence>
<dbReference type="PANTHER" id="PTHR33744">
    <property type="entry name" value="CARBOHYDRATE DIACID REGULATOR"/>
    <property type="match status" value="1"/>
</dbReference>
<gene>
    <name evidence="4" type="ORF">RM572_09950</name>
</gene>